<name>A0ABQ4DYJ1_9ACTN</name>
<protein>
    <submittedName>
        <fullName evidence="1">Phosphatidylinositol kinase</fullName>
    </submittedName>
</protein>
<keyword evidence="2" id="KW-1185">Reference proteome</keyword>
<dbReference type="Proteomes" id="UP000646749">
    <property type="component" value="Unassembled WGS sequence"/>
</dbReference>
<reference evidence="1 2" key="1">
    <citation type="submission" date="2021-01" db="EMBL/GenBank/DDBJ databases">
        <title>Whole genome shotgun sequence of Plantactinospora endophytica NBRC 110450.</title>
        <authorList>
            <person name="Komaki H."/>
            <person name="Tamura T."/>
        </authorList>
    </citation>
    <scope>NUCLEOTIDE SEQUENCE [LARGE SCALE GENOMIC DNA]</scope>
    <source>
        <strain evidence="1 2">NBRC 110450</strain>
    </source>
</reference>
<dbReference type="RefSeq" id="WP_203866066.1">
    <property type="nucleotide sequence ID" value="NZ_BONW01000011.1"/>
</dbReference>
<gene>
    <name evidence="1" type="ORF">Pen02_24280</name>
</gene>
<organism evidence="1 2">
    <name type="scientific">Plantactinospora endophytica</name>
    <dbReference type="NCBI Taxonomy" id="673535"/>
    <lineage>
        <taxon>Bacteria</taxon>
        <taxon>Bacillati</taxon>
        <taxon>Actinomycetota</taxon>
        <taxon>Actinomycetes</taxon>
        <taxon>Micromonosporales</taxon>
        <taxon>Micromonosporaceae</taxon>
        <taxon>Plantactinospora</taxon>
    </lineage>
</organism>
<proteinExistence type="predicted"/>
<sequence length="272" mass="29842">MTSAELRPVLDESDALRLLYGGEFELEGRLVDASNTTLRGFLTLDGVTARCVYKPVRGERPLWDFPDGTLAGREVSAYLVSRATGWDLIPPTVLRDGPLGPGACQLWIDEPEQAEPLVGFVPARSLPPRWFRVAAARDEDGAPYALAHADDPRLARLAVLDAVINNADRKGGHVLVGPDDRIYGVDHGVCFHVEEKLRTVLWGWARRDLPPDALEMLTELARGLAGPLGESLSEHLTIGEVAALARRVDRLLATARFPEPSEEWPAIPWPPI</sequence>
<accession>A0ABQ4DYJ1</accession>
<keyword evidence="1" id="KW-0418">Kinase</keyword>
<dbReference type="GO" id="GO:0016301">
    <property type="term" value="F:kinase activity"/>
    <property type="evidence" value="ECO:0007669"/>
    <property type="project" value="UniProtKB-KW"/>
</dbReference>
<evidence type="ECO:0000313" key="1">
    <source>
        <dbReference type="EMBL" id="GIG87492.1"/>
    </source>
</evidence>
<keyword evidence="1" id="KW-0808">Transferase</keyword>
<dbReference type="NCBIfam" id="TIGR03843">
    <property type="entry name" value="SCO1664 family protein"/>
    <property type="match status" value="1"/>
</dbReference>
<evidence type="ECO:0000313" key="2">
    <source>
        <dbReference type="Proteomes" id="UP000646749"/>
    </source>
</evidence>
<comment type="caution">
    <text evidence="1">The sequence shown here is derived from an EMBL/GenBank/DDBJ whole genome shotgun (WGS) entry which is preliminary data.</text>
</comment>
<dbReference type="EMBL" id="BONW01000011">
    <property type="protein sequence ID" value="GIG87492.1"/>
    <property type="molecule type" value="Genomic_DNA"/>
</dbReference>
<dbReference type="InterPro" id="IPR022292">
    <property type="entry name" value="CHP03843"/>
</dbReference>